<evidence type="ECO:0000313" key="1">
    <source>
        <dbReference type="EMBL" id="CAB3395919.1"/>
    </source>
</evidence>
<dbReference type="PANTHER" id="PTHR35004">
    <property type="entry name" value="TRANSPOSASE RV3428C-RELATED"/>
    <property type="match status" value="1"/>
</dbReference>
<evidence type="ECO:0008006" key="3">
    <source>
        <dbReference type="Google" id="ProtNLM"/>
    </source>
</evidence>
<name>A0A6F9EHM7_9BACL</name>
<accession>A0A6F9EHM7</accession>
<organism evidence="1 2">
    <name type="scientific">Kyrpidia spormannii</name>
    <dbReference type="NCBI Taxonomy" id="2055160"/>
    <lineage>
        <taxon>Bacteria</taxon>
        <taxon>Bacillati</taxon>
        <taxon>Bacillota</taxon>
        <taxon>Bacilli</taxon>
        <taxon>Bacillales</taxon>
        <taxon>Alicyclobacillaceae</taxon>
        <taxon>Kyrpidia</taxon>
    </lineage>
</organism>
<dbReference type="PANTHER" id="PTHR35004:SF7">
    <property type="entry name" value="INTEGRASE PROTEIN"/>
    <property type="match status" value="1"/>
</dbReference>
<gene>
    <name evidence="1" type="ORF">COOX1_3165</name>
</gene>
<proteinExistence type="predicted"/>
<evidence type="ECO:0000313" key="2">
    <source>
        <dbReference type="Proteomes" id="UP000502196"/>
    </source>
</evidence>
<dbReference type="EMBL" id="LR792683">
    <property type="protein sequence ID" value="CAB3395919.1"/>
    <property type="molecule type" value="Genomic_DNA"/>
</dbReference>
<sequence length="134" mass="15132">MGLFDNLKTAVVKMLSGRNREEQESFAALRAHYVFEAEFCNVRSGNEKGQVENLVGYVRRNALTPLVEVASLEDLNSRILLSWCDRVAETDRVPHTDETVAAVYTREKEALHPFRLNRLKLVGSVRSKSAKCPP</sequence>
<reference evidence="1 2" key="1">
    <citation type="submission" date="2020-04" db="EMBL/GenBank/DDBJ databases">
        <authorList>
            <person name="Hogendoorn C."/>
        </authorList>
    </citation>
    <scope>NUCLEOTIDE SEQUENCE [LARGE SCALE GENOMIC DNA]</scope>
    <source>
        <strain evidence="1">COOX1</strain>
    </source>
</reference>
<protein>
    <recommendedName>
        <fullName evidence="3">Transposase</fullName>
    </recommendedName>
</protein>
<dbReference type="Proteomes" id="UP000502196">
    <property type="component" value="Chromosome"/>
</dbReference>
<dbReference type="AlphaFoldDB" id="A0A6F9EHM7"/>